<dbReference type="InterPro" id="IPR029016">
    <property type="entry name" value="GAF-like_dom_sf"/>
</dbReference>
<evidence type="ECO:0000256" key="1">
    <source>
        <dbReference type="ARBA" id="ARBA00038454"/>
    </source>
</evidence>
<organism evidence="3 4">
    <name type="scientific">Lentilactobacillus diolivorans DSM 14421</name>
    <dbReference type="NCBI Taxonomy" id="1423739"/>
    <lineage>
        <taxon>Bacteria</taxon>
        <taxon>Bacillati</taxon>
        <taxon>Bacillota</taxon>
        <taxon>Bacilli</taxon>
        <taxon>Lactobacillales</taxon>
        <taxon>Lactobacillaceae</taxon>
        <taxon>Lentilactobacillus</taxon>
    </lineage>
</organism>
<dbReference type="PATRIC" id="fig|1423739.3.peg.2309"/>
<dbReference type="Proteomes" id="UP000052013">
    <property type="component" value="Unassembled WGS sequence"/>
</dbReference>
<dbReference type="FunFam" id="3.30.450.40:FF:000008">
    <property type="entry name" value="GAF domain-containing proteins"/>
    <property type="match status" value="1"/>
</dbReference>
<dbReference type="EMBL" id="AZEY01000020">
    <property type="protein sequence ID" value="KRL69002.1"/>
    <property type="molecule type" value="Genomic_DNA"/>
</dbReference>
<dbReference type="GO" id="GO:0005829">
    <property type="term" value="C:cytosol"/>
    <property type="evidence" value="ECO:0007669"/>
    <property type="project" value="TreeGrafter"/>
</dbReference>
<dbReference type="InterPro" id="IPR003018">
    <property type="entry name" value="GAF"/>
</dbReference>
<dbReference type="InterPro" id="IPR000614">
    <property type="entry name" value="FRMsr_CS"/>
</dbReference>
<evidence type="ECO:0000313" key="4">
    <source>
        <dbReference type="Proteomes" id="UP000052013"/>
    </source>
</evidence>
<evidence type="ECO:0000259" key="2">
    <source>
        <dbReference type="Pfam" id="PF01590"/>
    </source>
</evidence>
<sequence length="154" mass="17211">MQKMTNLLNQQLDALLENETDIVSNMANASALLNQSLEQINWVGFYRYVKNHNELILGPFQGNVACMHIKNGDGVCGTAFTDRHPLRVPDVHQFAGHIACDANSKSEIVIPLYKQEIPIGVLDIDSPVLNRFSEDDERMLSEFGSVFLKHVALS</sequence>
<dbReference type="AlphaFoldDB" id="A0A0R1SQM7"/>
<dbReference type="InterPro" id="IPR051330">
    <property type="entry name" value="Phosphatase_reg/MetRdx"/>
</dbReference>
<proteinExistence type="inferred from homology"/>
<dbReference type="PANTHER" id="PTHR21021">
    <property type="entry name" value="GAF/PUTATIVE CYTOSKELETAL PROTEIN"/>
    <property type="match status" value="1"/>
</dbReference>
<name>A0A0R1SQM7_9LACO</name>
<dbReference type="GO" id="GO:0033745">
    <property type="term" value="F:L-methionine-(R)-S-oxide reductase activity"/>
    <property type="evidence" value="ECO:0007669"/>
    <property type="project" value="TreeGrafter"/>
</dbReference>
<reference evidence="3 4" key="1">
    <citation type="journal article" date="2015" name="Genome Announc.">
        <title>Expanding the biotechnology potential of lactobacilli through comparative genomics of 213 strains and associated genera.</title>
        <authorList>
            <person name="Sun Z."/>
            <person name="Harris H.M."/>
            <person name="McCann A."/>
            <person name="Guo C."/>
            <person name="Argimon S."/>
            <person name="Zhang W."/>
            <person name="Yang X."/>
            <person name="Jeffery I.B."/>
            <person name="Cooney J.C."/>
            <person name="Kagawa T.F."/>
            <person name="Liu W."/>
            <person name="Song Y."/>
            <person name="Salvetti E."/>
            <person name="Wrobel A."/>
            <person name="Rasinkangas P."/>
            <person name="Parkhill J."/>
            <person name="Rea M.C."/>
            <person name="O'Sullivan O."/>
            <person name="Ritari J."/>
            <person name="Douillard F.P."/>
            <person name="Paul Ross R."/>
            <person name="Yang R."/>
            <person name="Briner A.E."/>
            <person name="Felis G.E."/>
            <person name="de Vos W.M."/>
            <person name="Barrangou R."/>
            <person name="Klaenhammer T.R."/>
            <person name="Caufield P.W."/>
            <person name="Cui Y."/>
            <person name="Zhang H."/>
            <person name="O'Toole P.W."/>
        </authorList>
    </citation>
    <scope>NUCLEOTIDE SEQUENCE [LARGE SCALE GENOMIC DNA]</scope>
    <source>
        <strain evidence="3 4">DSM 14421</strain>
    </source>
</reference>
<dbReference type="RefSeq" id="WP_057863859.1">
    <property type="nucleotide sequence ID" value="NZ_AZEY01000020.1"/>
</dbReference>
<feature type="domain" description="GAF" evidence="2">
    <location>
        <begin position="12"/>
        <end position="144"/>
    </location>
</feature>
<dbReference type="PROSITE" id="PS01320">
    <property type="entry name" value="UPF0067"/>
    <property type="match status" value="1"/>
</dbReference>
<protein>
    <submittedName>
        <fullName evidence="3">GAF domain protein</fullName>
    </submittedName>
</protein>
<accession>A0A0R1SQM7</accession>
<dbReference type="SUPFAM" id="SSF55781">
    <property type="entry name" value="GAF domain-like"/>
    <property type="match status" value="1"/>
</dbReference>
<comment type="caution">
    <text evidence="3">The sequence shown here is derived from an EMBL/GenBank/DDBJ whole genome shotgun (WGS) entry which is preliminary data.</text>
</comment>
<dbReference type="Gene3D" id="3.30.450.40">
    <property type="match status" value="1"/>
</dbReference>
<gene>
    <name evidence="3" type="ORF">FC85_GL002221</name>
</gene>
<comment type="similarity">
    <text evidence="1">Belongs to the free Met sulfoxide reductase family.</text>
</comment>
<dbReference type="STRING" id="1423739.FC85_GL002221"/>
<dbReference type="PANTHER" id="PTHR21021:SF15">
    <property type="entry name" value="FREE METHIONINE-R-SULFOXIDE REDUCTASE"/>
    <property type="match status" value="1"/>
</dbReference>
<evidence type="ECO:0000313" key="3">
    <source>
        <dbReference type="EMBL" id="KRL69002.1"/>
    </source>
</evidence>
<dbReference type="Pfam" id="PF01590">
    <property type="entry name" value="GAF"/>
    <property type="match status" value="1"/>
</dbReference>